<feature type="non-terminal residue" evidence="1">
    <location>
        <position position="60"/>
    </location>
</feature>
<gene>
    <name evidence="1" type="ORF">AB6A40_001045</name>
</gene>
<name>A0ABD6EA86_9BILA</name>
<organism evidence="1 2">
    <name type="scientific">Gnathostoma spinigerum</name>
    <dbReference type="NCBI Taxonomy" id="75299"/>
    <lineage>
        <taxon>Eukaryota</taxon>
        <taxon>Metazoa</taxon>
        <taxon>Ecdysozoa</taxon>
        <taxon>Nematoda</taxon>
        <taxon>Chromadorea</taxon>
        <taxon>Rhabditida</taxon>
        <taxon>Spirurina</taxon>
        <taxon>Gnathostomatomorpha</taxon>
        <taxon>Gnathostomatoidea</taxon>
        <taxon>Gnathostomatidae</taxon>
        <taxon>Gnathostoma</taxon>
    </lineage>
</organism>
<evidence type="ECO:0000313" key="2">
    <source>
        <dbReference type="Proteomes" id="UP001608902"/>
    </source>
</evidence>
<dbReference type="Proteomes" id="UP001608902">
    <property type="component" value="Unassembled WGS sequence"/>
</dbReference>
<protein>
    <submittedName>
        <fullName evidence="1">Uncharacterized protein</fullName>
    </submittedName>
</protein>
<reference evidence="1 2" key="1">
    <citation type="submission" date="2024-08" db="EMBL/GenBank/DDBJ databases">
        <title>Gnathostoma spinigerum genome.</title>
        <authorList>
            <person name="Gonzalez-Bertolin B."/>
            <person name="Monzon S."/>
            <person name="Zaballos A."/>
            <person name="Jimenez P."/>
            <person name="Dekumyoy P."/>
            <person name="Varona S."/>
            <person name="Cuesta I."/>
            <person name="Sumanam S."/>
            <person name="Adisakwattana P."/>
            <person name="Gasser R.B."/>
            <person name="Hernandez-Gonzalez A."/>
            <person name="Young N.D."/>
            <person name="Perteguer M.J."/>
        </authorList>
    </citation>
    <scope>NUCLEOTIDE SEQUENCE [LARGE SCALE GENOMIC DNA]</scope>
    <source>
        <strain evidence="1">AL3</strain>
        <tissue evidence="1">Liver</tissue>
    </source>
</reference>
<accession>A0ABD6EA86</accession>
<evidence type="ECO:0000313" key="1">
    <source>
        <dbReference type="EMBL" id="MFH4974336.1"/>
    </source>
</evidence>
<proteinExistence type="predicted"/>
<keyword evidence="2" id="KW-1185">Reference proteome</keyword>
<sequence>MATDGWWKFSSLLNTDGWKRMHSLYSASAPNMEIDATLRATRMSFLVGFIAGAATTAYSP</sequence>
<comment type="caution">
    <text evidence="1">The sequence shown here is derived from an EMBL/GenBank/DDBJ whole genome shotgun (WGS) entry which is preliminary data.</text>
</comment>
<dbReference type="EMBL" id="JBGFUD010000351">
    <property type="protein sequence ID" value="MFH4974336.1"/>
    <property type="molecule type" value="Genomic_DNA"/>
</dbReference>
<dbReference type="AlphaFoldDB" id="A0ABD6EA86"/>